<proteinExistence type="predicted"/>
<keyword evidence="2" id="KW-1185">Reference proteome</keyword>
<comment type="caution">
    <text evidence="1">The sequence shown here is derived from an EMBL/GenBank/DDBJ whole genome shotgun (WGS) entry which is preliminary data.</text>
</comment>
<dbReference type="EMBL" id="BAABFT010000021">
    <property type="protein sequence ID" value="GAA4338692.1"/>
    <property type="molecule type" value="Genomic_DNA"/>
</dbReference>
<sequence length="63" mass="7499">MIAARWRIKCNVDCPYCDNLIDLMTEIEDSYEWLPKAGHCEEIEVEVICPKCNREFIVQKTEY</sequence>
<name>A0ABP8HFK2_9SPHI</name>
<reference evidence="2" key="1">
    <citation type="journal article" date="2019" name="Int. J. Syst. Evol. Microbiol.">
        <title>The Global Catalogue of Microorganisms (GCM) 10K type strain sequencing project: providing services to taxonomists for standard genome sequencing and annotation.</title>
        <authorList>
            <consortium name="The Broad Institute Genomics Platform"/>
            <consortium name="The Broad Institute Genome Sequencing Center for Infectious Disease"/>
            <person name="Wu L."/>
            <person name="Ma J."/>
        </authorList>
    </citation>
    <scope>NUCLEOTIDE SEQUENCE [LARGE SCALE GENOMIC DNA]</scope>
    <source>
        <strain evidence="2">JCM 17705</strain>
    </source>
</reference>
<evidence type="ECO:0000313" key="2">
    <source>
        <dbReference type="Proteomes" id="UP001500582"/>
    </source>
</evidence>
<organism evidence="1 2">
    <name type="scientific">Mucilaginibacter gynuensis</name>
    <dbReference type="NCBI Taxonomy" id="1302236"/>
    <lineage>
        <taxon>Bacteria</taxon>
        <taxon>Pseudomonadati</taxon>
        <taxon>Bacteroidota</taxon>
        <taxon>Sphingobacteriia</taxon>
        <taxon>Sphingobacteriales</taxon>
        <taxon>Sphingobacteriaceae</taxon>
        <taxon>Mucilaginibacter</taxon>
    </lineage>
</organism>
<dbReference type="Proteomes" id="UP001500582">
    <property type="component" value="Unassembled WGS sequence"/>
</dbReference>
<accession>A0ABP8HFK2</accession>
<evidence type="ECO:0000313" key="1">
    <source>
        <dbReference type="EMBL" id="GAA4338692.1"/>
    </source>
</evidence>
<gene>
    <name evidence="1" type="ORF">GCM10023149_48830</name>
</gene>
<protein>
    <submittedName>
        <fullName evidence="1">Uncharacterized protein</fullName>
    </submittedName>
</protein>
<dbReference type="RefSeq" id="WP_345213834.1">
    <property type="nucleotide sequence ID" value="NZ_BAABFT010000021.1"/>
</dbReference>